<proteinExistence type="predicted"/>
<feature type="compositionally biased region" description="Basic and acidic residues" evidence="1">
    <location>
        <begin position="168"/>
        <end position="177"/>
    </location>
</feature>
<feature type="compositionally biased region" description="Basic and acidic residues" evidence="1">
    <location>
        <begin position="33"/>
        <end position="55"/>
    </location>
</feature>
<keyword evidence="3" id="KW-1185">Reference proteome</keyword>
<feature type="region of interest" description="Disordered" evidence="1">
    <location>
        <begin position="1"/>
        <end position="177"/>
    </location>
</feature>
<name>A0A8X7PUQ0_BRACI</name>
<comment type="caution">
    <text evidence="2">The sequence shown here is derived from an EMBL/GenBank/DDBJ whole genome shotgun (WGS) entry which is preliminary data.</text>
</comment>
<sequence length="296" mass="34116">MHLVDALFSSYENGTTNVELPKPRQNNAKSWSKNKEKNAHKNQDKAGARPKRAEDEKLEEQDEDEGEAQIEEEQPRNRRHVQVILARPSSSSDEEEDNEVRDSHEHSNNRPSENGVPEESSDLRNKLRQKSHTTDRMHNSKDDLRSIIEESKAKRVEDSSVRPHLKPRVIDQRDQLNSKSEDLRIKLNRPKRSDLRRKLEVTKAKNGDRHEPIVEDSSNDLRVHLQNRRAERVPFLNVIMGGSPPCGDSVRSVKDHRRHAVNSKKWPSKPENDPSITFSSGDAIGVHLPHNDFYCR</sequence>
<feature type="compositionally biased region" description="Polar residues" evidence="1">
    <location>
        <begin position="10"/>
        <end position="31"/>
    </location>
</feature>
<dbReference type="AlphaFoldDB" id="A0A8X7PUQ0"/>
<feature type="compositionally biased region" description="Acidic residues" evidence="1">
    <location>
        <begin position="56"/>
        <end position="72"/>
    </location>
</feature>
<dbReference type="OrthoDB" id="1109309at2759"/>
<evidence type="ECO:0000313" key="2">
    <source>
        <dbReference type="EMBL" id="KAG2255969.1"/>
    </source>
</evidence>
<accession>A0A8X7PUQ0</accession>
<protein>
    <submittedName>
        <fullName evidence="2">Uncharacterized protein</fullName>
    </submittedName>
</protein>
<evidence type="ECO:0000256" key="1">
    <source>
        <dbReference type="SAM" id="MobiDB-lite"/>
    </source>
</evidence>
<feature type="compositionally biased region" description="Basic and acidic residues" evidence="1">
    <location>
        <begin position="132"/>
        <end position="161"/>
    </location>
</feature>
<dbReference type="EMBL" id="JAAMPC010000015">
    <property type="protein sequence ID" value="KAG2255969.1"/>
    <property type="molecule type" value="Genomic_DNA"/>
</dbReference>
<evidence type="ECO:0000313" key="3">
    <source>
        <dbReference type="Proteomes" id="UP000886595"/>
    </source>
</evidence>
<reference evidence="2 3" key="1">
    <citation type="submission" date="2020-02" db="EMBL/GenBank/DDBJ databases">
        <authorList>
            <person name="Ma Q."/>
            <person name="Huang Y."/>
            <person name="Song X."/>
            <person name="Pei D."/>
        </authorList>
    </citation>
    <scope>NUCLEOTIDE SEQUENCE [LARGE SCALE GENOMIC DNA]</scope>
    <source>
        <strain evidence="2">Sxm20200214</strain>
        <tissue evidence="2">Leaf</tissue>
    </source>
</reference>
<dbReference type="Proteomes" id="UP000886595">
    <property type="component" value="Unassembled WGS sequence"/>
</dbReference>
<gene>
    <name evidence="2" type="ORF">Bca52824_075263</name>
</gene>
<organism evidence="2 3">
    <name type="scientific">Brassica carinata</name>
    <name type="common">Ethiopian mustard</name>
    <name type="synonym">Abyssinian cabbage</name>
    <dbReference type="NCBI Taxonomy" id="52824"/>
    <lineage>
        <taxon>Eukaryota</taxon>
        <taxon>Viridiplantae</taxon>
        <taxon>Streptophyta</taxon>
        <taxon>Embryophyta</taxon>
        <taxon>Tracheophyta</taxon>
        <taxon>Spermatophyta</taxon>
        <taxon>Magnoliopsida</taxon>
        <taxon>eudicotyledons</taxon>
        <taxon>Gunneridae</taxon>
        <taxon>Pentapetalae</taxon>
        <taxon>rosids</taxon>
        <taxon>malvids</taxon>
        <taxon>Brassicales</taxon>
        <taxon>Brassicaceae</taxon>
        <taxon>Brassiceae</taxon>
        <taxon>Brassica</taxon>
    </lineage>
</organism>